<dbReference type="Proteomes" id="UP000000702">
    <property type="component" value="Unassembled WGS sequence"/>
</dbReference>
<name>F9WCV5_TRYCI</name>
<keyword evidence="1" id="KW-1133">Transmembrane helix</keyword>
<dbReference type="PANTHER" id="PTHR36902">
    <property type="entry name" value="ENRICHED IN SURFACE-LABELED PROTEOME PROTEIN 9"/>
    <property type="match status" value="1"/>
</dbReference>
<keyword evidence="4" id="KW-1185">Reference proteome</keyword>
<evidence type="ECO:0000313" key="3">
    <source>
        <dbReference type="EMBL" id="CCD15103.1"/>
    </source>
</evidence>
<comment type="caution">
    <text evidence="3">The sequence shown here is derived from an EMBL/GenBank/DDBJ whole genome shotgun (WGS) entry which is preliminary data.</text>
</comment>
<dbReference type="VEuPathDB" id="TriTrypDB:TcIL3000_0_56650"/>
<reference evidence="3 4" key="2">
    <citation type="journal article" date="2012" name="Proc. Natl. Acad. Sci. U.S.A.">
        <title>Antigenic diversity is generated by distinct evolutionary mechanisms in African trypanosome species.</title>
        <authorList>
            <person name="Jackson A.P."/>
            <person name="Berry A."/>
            <person name="Aslett M."/>
            <person name="Allison H.C."/>
            <person name="Burton P."/>
            <person name="Vavrova-Anderson J."/>
            <person name="Brown R."/>
            <person name="Browne H."/>
            <person name="Corton N."/>
            <person name="Hauser H."/>
            <person name="Gamble J."/>
            <person name="Gilderthorp R."/>
            <person name="Marcello L."/>
            <person name="McQuillan J."/>
            <person name="Otto T.D."/>
            <person name="Quail M.A."/>
            <person name="Sanders M.J."/>
            <person name="van Tonder A."/>
            <person name="Ginger M.L."/>
            <person name="Field M.C."/>
            <person name="Barry J.D."/>
            <person name="Hertz-Fowler C."/>
            <person name="Berriman M."/>
        </authorList>
    </citation>
    <scope>NUCLEOTIDE SEQUENCE [LARGE SCALE GENOMIC DNA]</scope>
    <source>
        <strain evidence="3 4">IL3000</strain>
    </source>
</reference>
<keyword evidence="2" id="KW-0732">Signal</keyword>
<sequence>MTKYVFPGLILSLLVWGSFVVADGSVPKMPLDLTNSFVSAKIEMISLPASSSGQKMMHCFMLEGRTDLLYPFRLGWLALGDNMLDVFTEKLYATYSVDGQCVVKSNNGTLPEVQIWATFRELLTSTGYKLTNSGMISRGLDVVVFEKSLDLNIPVGYGGNGSVTNYKVEYHLLRSWVVNHGELEQVPVKILLTPPGGDKLLFTIFDFSKNTLNISSIDMPEECYNQKNVTKNSEVGPEQEEGSAMPQFPEDFTAYIQVIAPMEKRVWTLKEQFSGSSGMSHTTIYGSVPNPGGQVLTYDWYTVGGHQTSYLRVRKISSGSLNQPLKNSVRNYLFHDSDTCKRAQLGVNVTAGTSSALMLLTNAVPVYVGRQVVRGMPCSVWSATGSGYRVKWYWTEKDKVVDATGEDSKGTLMRMVVEGHGVPPYFAHHPFVANPEVLPPQYHSVACQWLNPMDPTCPESNTQYKYIYEIYSFVPFLQDDIGLPSSCVSAQVPSASLPDALEEPLSDERGLICLLLLIIISATTGGFVVWSFMASRVERVKLDVIRIIEGTESRGE</sequence>
<evidence type="ECO:0000256" key="2">
    <source>
        <dbReference type="SAM" id="SignalP"/>
    </source>
</evidence>
<evidence type="ECO:0000256" key="1">
    <source>
        <dbReference type="SAM" id="Phobius"/>
    </source>
</evidence>
<protein>
    <submittedName>
        <fullName evidence="3">WGS project CAEQ00000000 data, annotated contig 2278</fullName>
    </submittedName>
</protein>
<proteinExistence type="predicted"/>
<keyword evidence="1" id="KW-0472">Membrane</keyword>
<evidence type="ECO:0000313" key="4">
    <source>
        <dbReference type="Proteomes" id="UP000000702"/>
    </source>
</evidence>
<dbReference type="OMA" id="RNIPCGV"/>
<accession>F9WCV5</accession>
<dbReference type="AlphaFoldDB" id="F9WCV5"/>
<dbReference type="EMBL" id="CAEQ01001773">
    <property type="protein sequence ID" value="CCD15103.1"/>
    <property type="molecule type" value="Genomic_DNA"/>
</dbReference>
<dbReference type="PANTHER" id="PTHR36902:SF1">
    <property type="entry name" value="ENRICHED IN SURFACE-LABELED PROTEOME PROTEIN 9"/>
    <property type="match status" value="1"/>
</dbReference>
<gene>
    <name evidence="3" type="ORF">TCIL3000_0_56650</name>
</gene>
<feature type="signal peptide" evidence="2">
    <location>
        <begin position="1"/>
        <end position="22"/>
    </location>
</feature>
<organism evidence="3 4">
    <name type="scientific">Trypanosoma congolense (strain IL3000)</name>
    <dbReference type="NCBI Taxonomy" id="1068625"/>
    <lineage>
        <taxon>Eukaryota</taxon>
        <taxon>Discoba</taxon>
        <taxon>Euglenozoa</taxon>
        <taxon>Kinetoplastea</taxon>
        <taxon>Metakinetoplastina</taxon>
        <taxon>Trypanosomatida</taxon>
        <taxon>Trypanosomatidae</taxon>
        <taxon>Trypanosoma</taxon>
        <taxon>Nannomonas</taxon>
    </lineage>
</organism>
<keyword evidence="1" id="KW-0812">Transmembrane</keyword>
<feature type="chain" id="PRO_5003390185" evidence="2">
    <location>
        <begin position="23"/>
        <end position="556"/>
    </location>
</feature>
<feature type="transmembrane region" description="Helical" evidence="1">
    <location>
        <begin position="514"/>
        <end position="533"/>
    </location>
</feature>
<reference evidence="4" key="1">
    <citation type="submission" date="2011-07" db="EMBL/GenBank/DDBJ databases">
        <title>Divergent evolution of antigenic variation in African trypanosomes.</title>
        <authorList>
            <person name="Jackson A.P."/>
            <person name="Berry A."/>
            <person name="Allison H.C."/>
            <person name="Burton P."/>
            <person name="Anderson J."/>
            <person name="Aslett M."/>
            <person name="Brown R."/>
            <person name="Corton N."/>
            <person name="Harris D."/>
            <person name="Hauser H."/>
            <person name="Gamble J."/>
            <person name="Gilderthorp R."/>
            <person name="McQuillan J."/>
            <person name="Quail M.A."/>
            <person name="Sanders M."/>
            <person name="Van Tonder A."/>
            <person name="Ginger M.L."/>
            <person name="Donelson J.E."/>
            <person name="Field M.C."/>
            <person name="Barry J.D."/>
            <person name="Berriman M."/>
            <person name="Hertz-Fowler C."/>
        </authorList>
    </citation>
    <scope>NUCLEOTIDE SEQUENCE [LARGE SCALE GENOMIC DNA]</scope>
    <source>
        <strain evidence="4">IL3000</strain>
    </source>
</reference>